<dbReference type="GO" id="GO:0000775">
    <property type="term" value="C:chromosome, centromeric region"/>
    <property type="evidence" value="ECO:0007669"/>
    <property type="project" value="UniProtKB-SubCell"/>
</dbReference>
<dbReference type="GO" id="GO:0007059">
    <property type="term" value="P:chromosome segregation"/>
    <property type="evidence" value="ECO:0007669"/>
    <property type="project" value="InterPro"/>
</dbReference>
<dbReference type="InterPro" id="IPR052011">
    <property type="entry name" value="CENP-NAC/CAD_complex"/>
</dbReference>
<evidence type="ECO:0000256" key="4">
    <source>
        <dbReference type="ARBA" id="ARBA00022454"/>
    </source>
</evidence>
<dbReference type="Pfam" id="PF05238">
    <property type="entry name" value="CENP-N"/>
    <property type="match status" value="1"/>
</dbReference>
<evidence type="ECO:0008006" key="9">
    <source>
        <dbReference type="Google" id="ProtNLM"/>
    </source>
</evidence>
<dbReference type="InterPro" id="IPR007902">
    <property type="entry name" value="Chl4/mis15/CENP-N"/>
</dbReference>
<evidence type="ECO:0000313" key="7">
    <source>
        <dbReference type="EMBL" id="KAK3086368.1"/>
    </source>
</evidence>
<evidence type="ECO:0000256" key="2">
    <source>
        <dbReference type="ARBA" id="ARBA00004584"/>
    </source>
</evidence>
<comment type="subcellular location">
    <subcellularLocation>
        <location evidence="2">Chromosome</location>
        <location evidence="2">Centromere</location>
    </subcellularLocation>
    <subcellularLocation>
        <location evidence="1">Nucleus</location>
    </subcellularLocation>
</comment>
<evidence type="ECO:0000313" key="8">
    <source>
        <dbReference type="Proteomes" id="UP001186944"/>
    </source>
</evidence>
<dbReference type="PANTHER" id="PTHR46790:SF1">
    <property type="entry name" value="CENTROMERE PROTEIN N"/>
    <property type="match status" value="1"/>
</dbReference>
<reference evidence="7" key="1">
    <citation type="submission" date="2019-08" db="EMBL/GenBank/DDBJ databases">
        <title>The improved chromosome-level genome for the pearl oyster Pinctada fucata martensii using PacBio sequencing and Hi-C.</title>
        <authorList>
            <person name="Zheng Z."/>
        </authorList>
    </citation>
    <scope>NUCLEOTIDE SEQUENCE</scope>
    <source>
        <strain evidence="7">ZZ-2019</strain>
        <tissue evidence="7">Adductor muscle</tissue>
    </source>
</reference>
<keyword evidence="8" id="KW-1185">Reference proteome</keyword>
<evidence type="ECO:0000256" key="3">
    <source>
        <dbReference type="ARBA" id="ARBA00005566"/>
    </source>
</evidence>
<organism evidence="7 8">
    <name type="scientific">Pinctada imbricata</name>
    <name type="common">Atlantic pearl-oyster</name>
    <name type="synonym">Pinctada martensii</name>
    <dbReference type="NCBI Taxonomy" id="66713"/>
    <lineage>
        <taxon>Eukaryota</taxon>
        <taxon>Metazoa</taxon>
        <taxon>Spiralia</taxon>
        <taxon>Lophotrochozoa</taxon>
        <taxon>Mollusca</taxon>
        <taxon>Bivalvia</taxon>
        <taxon>Autobranchia</taxon>
        <taxon>Pteriomorphia</taxon>
        <taxon>Pterioida</taxon>
        <taxon>Pterioidea</taxon>
        <taxon>Pteriidae</taxon>
        <taxon>Pinctada</taxon>
    </lineage>
</organism>
<proteinExistence type="inferred from homology"/>
<name>A0AA89BKW3_PINIB</name>
<evidence type="ECO:0000256" key="5">
    <source>
        <dbReference type="ARBA" id="ARBA00023242"/>
    </source>
</evidence>
<comment type="caution">
    <text evidence="7">The sequence shown here is derived from an EMBL/GenBank/DDBJ whole genome shotgun (WGS) entry which is preliminary data.</text>
</comment>
<dbReference type="AlphaFoldDB" id="A0AA89BKW3"/>
<dbReference type="GO" id="GO:0034080">
    <property type="term" value="P:CENP-A containing chromatin assembly"/>
    <property type="evidence" value="ECO:0007669"/>
    <property type="project" value="InterPro"/>
</dbReference>
<comment type="similarity">
    <text evidence="3">Belongs to the CENP-N/CHL4 family.</text>
</comment>
<dbReference type="EMBL" id="VSWD01000012">
    <property type="protein sequence ID" value="KAK3086368.1"/>
    <property type="molecule type" value="Genomic_DNA"/>
</dbReference>
<dbReference type="PANTHER" id="PTHR46790">
    <property type="entry name" value="CENTROMERE PROTEIN N"/>
    <property type="match status" value="1"/>
</dbReference>
<evidence type="ECO:0000256" key="6">
    <source>
        <dbReference type="ARBA" id="ARBA00023328"/>
    </source>
</evidence>
<dbReference type="Proteomes" id="UP001186944">
    <property type="component" value="Unassembled WGS sequence"/>
</dbReference>
<keyword evidence="5" id="KW-0539">Nucleus</keyword>
<evidence type="ECO:0000256" key="1">
    <source>
        <dbReference type="ARBA" id="ARBA00004123"/>
    </source>
</evidence>
<protein>
    <recommendedName>
        <fullName evidence="9">Centromere protein N</fullName>
    </recommendedName>
</protein>
<dbReference type="GO" id="GO:0005654">
    <property type="term" value="C:nucleoplasm"/>
    <property type="evidence" value="ECO:0007669"/>
    <property type="project" value="TreeGrafter"/>
</dbReference>
<accession>A0AA89BKW3</accession>
<sequence length="323" mass="37068">MGPLKWGRTGKFSIQKHESGLLQDISREVGGFQSNAQRKKWSIYHLEDKKGNAKTNFSLSNIKNFKKKLRYHLSLYFNGDLKLASKVFDGAIWTRLYLPLPKKSSRFVTSDVIYLVHYPHTEYIALSNFKESARKYLFQSLLSTFGYMSVKNLVLTGNHLHSLFQLALNKKAQGSFSRNQLSQIQNLPPSLLRPRKRKVCEVEDDPNIHCYDKGTKKQKLDILESQFGPHEQPILEKVEFKLETRLRGADKPQAMVQYDKESFHCSVKFEGHGVLEGIRNLAECGLADLPLPNHLSSMHSLAKNHFVLKDSTSRNKSMNKTKD</sequence>
<keyword evidence="6" id="KW-0137">Centromere</keyword>
<keyword evidence="4" id="KW-0158">Chromosome</keyword>
<gene>
    <name evidence="7" type="ORF">FSP39_017465</name>
</gene>